<feature type="domain" description="Cation/H+ exchanger transmembrane" evidence="10">
    <location>
        <begin position="29"/>
        <end position="390"/>
    </location>
</feature>
<gene>
    <name evidence="11" type="ORF">UFOPK3444_00584</name>
</gene>
<reference evidence="11" key="1">
    <citation type="submission" date="2020-05" db="EMBL/GenBank/DDBJ databases">
        <authorList>
            <person name="Chiriac C."/>
            <person name="Salcher M."/>
            <person name="Ghai R."/>
            <person name="Kavagutti S V."/>
        </authorList>
    </citation>
    <scope>NUCLEOTIDE SEQUENCE</scope>
</reference>
<evidence type="ECO:0000256" key="8">
    <source>
        <dbReference type="ARBA" id="ARBA00023136"/>
    </source>
</evidence>
<feature type="transmembrane region" description="Helical" evidence="9">
    <location>
        <begin position="197"/>
        <end position="217"/>
    </location>
</feature>
<evidence type="ECO:0000256" key="4">
    <source>
        <dbReference type="ARBA" id="ARBA00022475"/>
    </source>
</evidence>
<evidence type="ECO:0000256" key="6">
    <source>
        <dbReference type="ARBA" id="ARBA00022989"/>
    </source>
</evidence>
<comment type="subcellular location">
    <subcellularLocation>
        <location evidence="1">Cell membrane</location>
        <topology evidence="1">Multi-pass membrane protein</topology>
    </subcellularLocation>
</comment>
<dbReference type="GO" id="GO:0015297">
    <property type="term" value="F:antiporter activity"/>
    <property type="evidence" value="ECO:0007669"/>
    <property type="project" value="UniProtKB-KW"/>
</dbReference>
<feature type="transmembrane region" description="Helical" evidence="9">
    <location>
        <begin position="106"/>
        <end position="129"/>
    </location>
</feature>
<dbReference type="PANTHER" id="PTHR32507">
    <property type="entry name" value="NA(+)/H(+) ANTIPORTER 1"/>
    <property type="match status" value="1"/>
</dbReference>
<organism evidence="11">
    <name type="scientific">freshwater metagenome</name>
    <dbReference type="NCBI Taxonomy" id="449393"/>
    <lineage>
        <taxon>unclassified sequences</taxon>
        <taxon>metagenomes</taxon>
        <taxon>ecological metagenomes</taxon>
    </lineage>
</organism>
<sequence>MSHAVTIATAPASNLNHVLLVLGVLLMAGALLAGLARRGFLSMVALYVITGLVVGESGFGWLHFSASSPFVSDLTVIALVVILFRDGIEVEGEILKSSWVLPARKLVLAMPITAAVIAAVAHTVVGLTWTEGFLLGALLAPTDPVLSSSVVTNPRVPAIIRNSLNLESGLNDGLALPAVLALVAVLDHQKNFTVATFLLQDVGGGVVVGLSLAWIAAKLMPSGMKDIKRHLISLYALGSALFIYAFTVLVVNGNGLIAVFVGAITLGLLRKDIADAFVERADDIVELIKLTVFVVFGATVSLSSMFSWGWPGLAIVLTTFLVARPIGVGISLAGSGLDRQTKAFMAWFGPKGVATMSFSLLVLGRLSGSQEIFDMAALCVLVSIIAHGLTDVPGANWIAGHAARNDEAARAGQATA</sequence>
<evidence type="ECO:0000256" key="9">
    <source>
        <dbReference type="SAM" id="Phobius"/>
    </source>
</evidence>
<dbReference type="InterPro" id="IPR038770">
    <property type="entry name" value="Na+/solute_symporter_sf"/>
</dbReference>
<dbReference type="Gene3D" id="1.20.1530.20">
    <property type="match status" value="1"/>
</dbReference>
<keyword evidence="8 9" id="KW-0472">Membrane</keyword>
<feature type="transmembrane region" description="Helical" evidence="9">
    <location>
        <begin position="290"/>
        <end position="308"/>
    </location>
</feature>
<evidence type="ECO:0000256" key="7">
    <source>
        <dbReference type="ARBA" id="ARBA00023065"/>
    </source>
</evidence>
<feature type="transmembrane region" description="Helical" evidence="9">
    <location>
        <begin position="15"/>
        <end position="33"/>
    </location>
</feature>
<dbReference type="InterPro" id="IPR006153">
    <property type="entry name" value="Cation/H_exchanger_TM"/>
</dbReference>
<evidence type="ECO:0000259" key="10">
    <source>
        <dbReference type="Pfam" id="PF00999"/>
    </source>
</evidence>
<evidence type="ECO:0000256" key="1">
    <source>
        <dbReference type="ARBA" id="ARBA00004651"/>
    </source>
</evidence>
<evidence type="ECO:0000256" key="3">
    <source>
        <dbReference type="ARBA" id="ARBA00022449"/>
    </source>
</evidence>
<evidence type="ECO:0000256" key="2">
    <source>
        <dbReference type="ARBA" id="ARBA00022448"/>
    </source>
</evidence>
<keyword evidence="4" id="KW-1003">Cell membrane</keyword>
<feature type="transmembrane region" description="Helical" evidence="9">
    <location>
        <begin position="40"/>
        <end position="62"/>
    </location>
</feature>
<dbReference type="AlphaFoldDB" id="A0A6J7DJB2"/>
<name>A0A6J7DJB2_9ZZZZ</name>
<accession>A0A6J7DJB2</accession>
<feature type="transmembrane region" description="Helical" evidence="9">
    <location>
        <begin position="314"/>
        <end position="333"/>
    </location>
</feature>
<dbReference type="PANTHER" id="PTHR32507:SF8">
    <property type="entry name" value="CNH1P"/>
    <property type="match status" value="1"/>
</dbReference>
<keyword evidence="2" id="KW-0813">Transport</keyword>
<dbReference type="GO" id="GO:1902600">
    <property type="term" value="P:proton transmembrane transport"/>
    <property type="evidence" value="ECO:0007669"/>
    <property type="project" value="InterPro"/>
</dbReference>
<feature type="transmembrane region" description="Helical" evidence="9">
    <location>
        <begin position="345"/>
        <end position="366"/>
    </location>
</feature>
<dbReference type="Pfam" id="PF00999">
    <property type="entry name" value="Na_H_Exchanger"/>
    <property type="match status" value="1"/>
</dbReference>
<dbReference type="GO" id="GO:0005886">
    <property type="term" value="C:plasma membrane"/>
    <property type="evidence" value="ECO:0007669"/>
    <property type="project" value="UniProtKB-SubCell"/>
</dbReference>
<keyword evidence="7" id="KW-0406">Ion transport</keyword>
<dbReference type="EMBL" id="CAFBLU010000007">
    <property type="protein sequence ID" value="CAB4868439.1"/>
    <property type="molecule type" value="Genomic_DNA"/>
</dbReference>
<keyword evidence="3" id="KW-0050">Antiport</keyword>
<keyword evidence="5 9" id="KW-0812">Transmembrane</keyword>
<feature type="transmembrane region" description="Helical" evidence="9">
    <location>
        <begin position="372"/>
        <end position="389"/>
    </location>
</feature>
<evidence type="ECO:0000313" key="11">
    <source>
        <dbReference type="EMBL" id="CAB4868439.1"/>
    </source>
</evidence>
<keyword evidence="6 9" id="KW-1133">Transmembrane helix</keyword>
<proteinExistence type="predicted"/>
<protein>
    <submittedName>
        <fullName evidence="11">Unannotated protein</fullName>
    </submittedName>
</protein>
<evidence type="ECO:0000256" key="5">
    <source>
        <dbReference type="ARBA" id="ARBA00022692"/>
    </source>
</evidence>